<organism evidence="4 5">
    <name type="scientific">Prorocentrum cordatum</name>
    <dbReference type="NCBI Taxonomy" id="2364126"/>
    <lineage>
        <taxon>Eukaryota</taxon>
        <taxon>Sar</taxon>
        <taxon>Alveolata</taxon>
        <taxon>Dinophyceae</taxon>
        <taxon>Prorocentrales</taxon>
        <taxon>Prorocentraceae</taxon>
        <taxon>Prorocentrum</taxon>
    </lineage>
</organism>
<feature type="coiled-coil region" evidence="1">
    <location>
        <begin position="151"/>
        <end position="178"/>
    </location>
</feature>
<feature type="region of interest" description="Disordered" evidence="2">
    <location>
        <begin position="501"/>
        <end position="537"/>
    </location>
</feature>
<dbReference type="Proteomes" id="UP001189429">
    <property type="component" value="Unassembled WGS sequence"/>
</dbReference>
<feature type="compositionally biased region" description="Low complexity" evidence="2">
    <location>
        <begin position="504"/>
        <end position="537"/>
    </location>
</feature>
<evidence type="ECO:0000259" key="3">
    <source>
        <dbReference type="PROSITE" id="PS50106"/>
    </source>
</evidence>
<evidence type="ECO:0000256" key="2">
    <source>
        <dbReference type="SAM" id="MobiDB-lite"/>
    </source>
</evidence>
<accession>A0ABN9T5U2</accession>
<reference evidence="4" key="1">
    <citation type="submission" date="2023-10" db="EMBL/GenBank/DDBJ databases">
        <authorList>
            <person name="Chen Y."/>
            <person name="Shah S."/>
            <person name="Dougan E. K."/>
            <person name="Thang M."/>
            <person name="Chan C."/>
        </authorList>
    </citation>
    <scope>NUCLEOTIDE SEQUENCE [LARGE SCALE GENOMIC DNA]</scope>
</reference>
<name>A0ABN9T5U2_9DINO</name>
<proteinExistence type="predicted"/>
<dbReference type="InterPro" id="IPR001478">
    <property type="entry name" value="PDZ"/>
</dbReference>
<gene>
    <name evidence="4" type="ORF">PCOR1329_LOCUS35811</name>
</gene>
<comment type="caution">
    <text evidence="4">The sequence shown here is derived from an EMBL/GenBank/DDBJ whole genome shotgun (WGS) entry which is preliminary data.</text>
</comment>
<keyword evidence="1" id="KW-0175">Coiled coil</keyword>
<evidence type="ECO:0000313" key="4">
    <source>
        <dbReference type="EMBL" id="CAK0840348.1"/>
    </source>
</evidence>
<dbReference type="EMBL" id="CAUYUJ010014371">
    <property type="protein sequence ID" value="CAK0840348.1"/>
    <property type="molecule type" value="Genomic_DNA"/>
</dbReference>
<feature type="domain" description="PDZ" evidence="3">
    <location>
        <begin position="413"/>
        <end position="475"/>
    </location>
</feature>
<protein>
    <recommendedName>
        <fullName evidence="3">PDZ domain-containing protein</fullName>
    </recommendedName>
</protein>
<dbReference type="PROSITE" id="PS50106">
    <property type="entry name" value="PDZ"/>
    <property type="match status" value="1"/>
</dbReference>
<sequence>MAAATGGVAWQQRAARGECPEGHELLPWTAKEGSCCGCGKLFPSGEQVMDCRRCDWFLCEMCCPRYGRTPSLWGQLSQLPFYAAERLCETFDATDAALDSIAEHHDRKIDEALDAVEQAVASAGRRAAKVPAMAWVSDLLLDDFLPEADAEEARREQLEGTEEQRQEAQELVAEFCESWREVCAEPTDTDLGAFWSRCCVLYSTVLEPGPLAEALATQLRREAVSGQDGSWQPVLRALCALRDFRRRGAVGEAIAAEVAKRAGGRIRSLAKVEECAEEADQVGLALLGEEGAFDGAWTNKTRPGFTVEVISGDSLRMHSGATYDLVPCGFNCVSASQRRGREQLGELKCGEIVWSTGSTWIRHTGPLPGRKASAASSSGVGVATGVARSRTPAVAPRAPADTMPRALEGTEWTVVVDKPDPGAKLGLDITFRERLGIALRIKSVNQGLISEWNLINPEREIKANDWIVEVNGIRGSADQMLEEIGTSLRFRLQVLRESVPGSAPPAASAAAGAAARPPARAPAQASQEAAATAQPAAAAQLQADPLVPAPAPAAVEAPLISLEPAPASPAAAPPDLLAAPAPATAPMVRLAPPPQATVLPRAAVHLVDTGPLL</sequence>
<keyword evidence="5" id="KW-1185">Reference proteome</keyword>
<evidence type="ECO:0000313" key="5">
    <source>
        <dbReference type="Proteomes" id="UP001189429"/>
    </source>
</evidence>
<evidence type="ECO:0000256" key="1">
    <source>
        <dbReference type="SAM" id="Coils"/>
    </source>
</evidence>